<keyword evidence="1" id="KW-0812">Transmembrane</keyword>
<keyword evidence="1" id="KW-0472">Membrane</keyword>
<dbReference type="NCBIfam" id="NF005164">
    <property type="entry name" value="PRK06638.1-4"/>
    <property type="match status" value="1"/>
</dbReference>
<keyword evidence="1 2" id="KW-0496">Mitochondrion</keyword>
<proteinExistence type="inferred from homology"/>
<accession>A0A1D8X7L3</accession>
<feature type="transmembrane region" description="Helical" evidence="1">
    <location>
        <begin position="84"/>
        <end position="104"/>
    </location>
</feature>
<dbReference type="GO" id="GO:0008137">
    <property type="term" value="F:NADH dehydrogenase (ubiquinone) activity"/>
    <property type="evidence" value="ECO:0007669"/>
    <property type="project" value="UniProtKB-UniRule"/>
</dbReference>
<feature type="transmembrane region" description="Helical" evidence="1">
    <location>
        <begin position="149"/>
        <end position="170"/>
    </location>
</feature>
<dbReference type="AlphaFoldDB" id="A0A1D8X7L3"/>
<dbReference type="PANTHER" id="PTHR33269:SF17">
    <property type="entry name" value="NADH-UBIQUINONE OXIDOREDUCTASE CHAIN 6"/>
    <property type="match status" value="1"/>
</dbReference>
<keyword evidence="1" id="KW-0830">Ubiquinone</keyword>
<dbReference type="EC" id="7.1.1.2" evidence="1"/>
<comment type="catalytic activity">
    <reaction evidence="1">
        <text>a ubiquinone + NADH + 5 H(+)(in) = a ubiquinol + NAD(+) + 4 H(+)(out)</text>
        <dbReference type="Rhea" id="RHEA:29091"/>
        <dbReference type="Rhea" id="RHEA-COMP:9565"/>
        <dbReference type="Rhea" id="RHEA-COMP:9566"/>
        <dbReference type="ChEBI" id="CHEBI:15378"/>
        <dbReference type="ChEBI" id="CHEBI:16389"/>
        <dbReference type="ChEBI" id="CHEBI:17976"/>
        <dbReference type="ChEBI" id="CHEBI:57540"/>
        <dbReference type="ChEBI" id="CHEBI:57945"/>
        <dbReference type="EC" id="7.1.1.2"/>
    </reaction>
</comment>
<feature type="transmembrane region" description="Helical" evidence="1">
    <location>
        <begin position="56"/>
        <end position="77"/>
    </location>
</feature>
<dbReference type="GeneID" id="30214319"/>
<organism evidence="2">
    <name type="scientific">Gelidium sinicola</name>
    <dbReference type="NCBI Taxonomy" id="1911539"/>
    <lineage>
        <taxon>Eukaryota</taxon>
        <taxon>Rhodophyta</taxon>
        <taxon>Florideophyceae</taxon>
        <taxon>Rhodymeniophycidae</taxon>
        <taxon>Gelidiales</taxon>
        <taxon>Gelidiaceae</taxon>
        <taxon>Gelidium</taxon>
    </lineage>
</organism>
<feature type="transmembrane region" description="Helical" evidence="1">
    <location>
        <begin position="32"/>
        <end position="50"/>
    </location>
</feature>
<reference evidence="2" key="1">
    <citation type="journal article" date="2016" name="Sci. Rep.">
        <title>Mitogenomes from type specimens, a genotyping tool for morphologically simple species: ten genomes of agar-producing red algae.</title>
        <authorList>
            <person name="Boo G.H."/>
            <person name="Hughey J.R."/>
            <person name="Miller K.A."/>
            <person name="Boo S.M."/>
        </authorList>
    </citation>
    <scope>NUCLEOTIDE SEQUENCE</scope>
</reference>
<keyword evidence="1" id="KW-0249">Electron transport</keyword>
<keyword evidence="1" id="KW-0679">Respiratory chain</keyword>
<comment type="similarity">
    <text evidence="1">Belongs to the complex I subunit 6 family.</text>
</comment>
<evidence type="ECO:0000313" key="2">
    <source>
        <dbReference type="EMBL" id="AOX49014.1"/>
    </source>
</evidence>
<keyword evidence="1" id="KW-0813">Transport</keyword>
<keyword evidence="1" id="KW-1133">Transmembrane helix</keyword>
<geneLocation type="mitochondrion" evidence="2"/>
<dbReference type="Pfam" id="PF00499">
    <property type="entry name" value="Oxidored_q3"/>
    <property type="match status" value="1"/>
</dbReference>
<name>A0A1D8X7L3_9FLOR</name>
<dbReference type="InterPro" id="IPR042106">
    <property type="entry name" value="Nuo/plastoQ_OxRdtase_6_NuoJ"/>
</dbReference>
<protein>
    <recommendedName>
        <fullName evidence="1">NADH-ubiquinone oxidoreductase chain 6</fullName>
        <ecNumber evidence="1">7.1.1.2</ecNumber>
    </recommendedName>
</protein>
<reference evidence="2" key="2">
    <citation type="submission" date="2016-06" db="EMBL/GenBank/DDBJ databases">
        <authorList>
            <person name="Kjaerup R.B."/>
            <person name="Dalgaard T.S."/>
            <person name="Juul-Madsen H.R."/>
        </authorList>
    </citation>
    <scope>NUCLEOTIDE SEQUENCE</scope>
</reference>
<sequence>MTTETFLFFIFSFFALASSLMVITSKNAVHSVLFLILVFCNIAGLLLLLGAEFLSFMLLIVYVGAIAVLFLFVVMMLNVKVNNLNLNSISLIPLGIVIFSALFYQFNLTIKEFYIYKSAYQQSIIISWLTEENSLSNIKVIGNVLYTNYSILFLLSSLILLIAMVGAIVLTMHQRTDAKKQIIENQLLRNSIGVVKFITLRK</sequence>
<dbReference type="PANTHER" id="PTHR33269">
    <property type="entry name" value="NADH-UBIQUINONE OXIDOREDUCTASE CHAIN 6"/>
    <property type="match status" value="1"/>
</dbReference>
<keyword evidence="1" id="KW-1278">Translocase</keyword>
<dbReference type="InterPro" id="IPR001457">
    <property type="entry name" value="NADH_UbQ/plastoQ_OxRdtase_su6"/>
</dbReference>
<evidence type="ECO:0000256" key="1">
    <source>
        <dbReference type="RuleBase" id="RU004430"/>
    </source>
</evidence>
<gene>
    <name evidence="2" type="primary">nad6</name>
</gene>
<feature type="transmembrane region" description="Helical" evidence="1">
    <location>
        <begin position="6"/>
        <end position="25"/>
    </location>
</feature>
<keyword evidence="1" id="KW-0520">NAD</keyword>
<dbReference type="GO" id="GO:0031966">
    <property type="term" value="C:mitochondrial membrane"/>
    <property type="evidence" value="ECO:0007669"/>
    <property type="project" value="UniProtKB-SubCell"/>
</dbReference>
<comment type="function">
    <text evidence="1">Core subunit of the mitochondrial membrane respiratory chain NADH dehydrogenase (Complex I) which catalyzes electron transfer from NADH through the respiratory chain, using ubiquinone as an electron acceptor. Essential for the catalytic activity and assembly of complex I.</text>
</comment>
<dbReference type="Gene3D" id="1.20.120.1200">
    <property type="entry name" value="NADH-ubiquinone/plastoquinone oxidoreductase chain 6, subunit NuoJ"/>
    <property type="match status" value="1"/>
</dbReference>
<dbReference type="RefSeq" id="YP_009317562.1">
    <property type="nucleotide sequence ID" value="NC_031840.1"/>
</dbReference>
<comment type="subcellular location">
    <subcellularLocation>
        <location evidence="1">Mitochondrion membrane</location>
        <topology evidence="1">Multi-pass membrane protein</topology>
    </subcellularLocation>
</comment>
<dbReference type="EMBL" id="KX427233">
    <property type="protein sequence ID" value="AOX49014.1"/>
    <property type="molecule type" value="Genomic_DNA"/>
</dbReference>